<dbReference type="RefSeq" id="WP_377549088.1">
    <property type="nucleotide sequence ID" value="NZ_JBHSBN010000016.1"/>
</dbReference>
<organism evidence="1 2">
    <name type="scientific">Micromonospora zhanjiangensis</name>
    <dbReference type="NCBI Taxonomy" id="1522057"/>
    <lineage>
        <taxon>Bacteria</taxon>
        <taxon>Bacillati</taxon>
        <taxon>Actinomycetota</taxon>
        <taxon>Actinomycetes</taxon>
        <taxon>Micromonosporales</taxon>
        <taxon>Micromonosporaceae</taxon>
        <taxon>Micromonospora</taxon>
    </lineage>
</organism>
<accession>A0ABV8KRQ7</accession>
<evidence type="ECO:0008006" key="3">
    <source>
        <dbReference type="Google" id="ProtNLM"/>
    </source>
</evidence>
<reference evidence="2" key="1">
    <citation type="journal article" date="2019" name="Int. J. Syst. Evol. Microbiol.">
        <title>The Global Catalogue of Microorganisms (GCM) 10K type strain sequencing project: providing services to taxonomists for standard genome sequencing and annotation.</title>
        <authorList>
            <consortium name="The Broad Institute Genomics Platform"/>
            <consortium name="The Broad Institute Genome Sequencing Center for Infectious Disease"/>
            <person name="Wu L."/>
            <person name="Ma J."/>
        </authorList>
    </citation>
    <scope>NUCLEOTIDE SEQUENCE [LARGE SCALE GENOMIC DNA]</scope>
    <source>
        <strain evidence="2">2902at01</strain>
    </source>
</reference>
<dbReference type="Proteomes" id="UP001595868">
    <property type="component" value="Unassembled WGS sequence"/>
</dbReference>
<evidence type="ECO:0000313" key="2">
    <source>
        <dbReference type="Proteomes" id="UP001595868"/>
    </source>
</evidence>
<name>A0ABV8KRQ7_9ACTN</name>
<keyword evidence="2" id="KW-1185">Reference proteome</keyword>
<comment type="caution">
    <text evidence="1">The sequence shown here is derived from an EMBL/GenBank/DDBJ whole genome shotgun (WGS) entry which is preliminary data.</text>
</comment>
<sequence length="211" mass="22149">MCRAHGLVGDWRPDGWTVPRRPPRYHPDAVTLRPDADDRLLSRIDATAGATVKDSFATLDLTGHGFQVLFEAAWIHRAPSAHRPPGAGRGPGDAVTATEVGTPPELATWAAAHGGGDVFRPALLTDPAVTVLAVRDSAGTLLGGAVVSRGTEVAGLSNVFTTVGPPDRVWRAVLAHLPGVPLVGYESGDDLAAAERAGFRPIGPLRVWLRS</sequence>
<dbReference type="EMBL" id="JBHSBN010000016">
    <property type="protein sequence ID" value="MFC4108601.1"/>
    <property type="molecule type" value="Genomic_DNA"/>
</dbReference>
<evidence type="ECO:0000313" key="1">
    <source>
        <dbReference type="EMBL" id="MFC4108601.1"/>
    </source>
</evidence>
<proteinExistence type="predicted"/>
<gene>
    <name evidence="1" type="ORF">ACFOX0_22040</name>
</gene>
<protein>
    <recommendedName>
        <fullName evidence="3">N-acetyltransferase domain-containing protein</fullName>
    </recommendedName>
</protein>